<evidence type="ECO:0000259" key="18">
    <source>
        <dbReference type="PROSITE" id="PS50002"/>
    </source>
</evidence>
<keyword evidence="5" id="KW-0597">Phosphoprotein</keyword>
<dbReference type="SUPFAM" id="SSF50044">
    <property type="entry name" value="SH3-domain"/>
    <property type="match status" value="1"/>
</dbReference>
<dbReference type="Gene3D" id="1.10.10.820">
    <property type="match status" value="1"/>
</dbReference>
<dbReference type="OrthoDB" id="6108017at2759"/>
<dbReference type="Gene3D" id="1.20.58.530">
    <property type="match status" value="1"/>
</dbReference>
<evidence type="ECO:0000256" key="8">
    <source>
        <dbReference type="ARBA" id="ARBA00022801"/>
    </source>
</evidence>
<dbReference type="PANTHER" id="PTHR13140">
    <property type="entry name" value="MYOSIN"/>
    <property type="match status" value="1"/>
</dbReference>
<dbReference type="EMBL" id="KN831769">
    <property type="protein sequence ID" value="KIM47531.1"/>
    <property type="molecule type" value="Genomic_DNA"/>
</dbReference>
<dbReference type="GO" id="GO:0051015">
    <property type="term" value="F:actin filament binding"/>
    <property type="evidence" value="ECO:0007669"/>
    <property type="project" value="TreeGrafter"/>
</dbReference>
<dbReference type="GO" id="GO:0000146">
    <property type="term" value="F:microfilament motor activity"/>
    <property type="evidence" value="ECO:0007669"/>
    <property type="project" value="TreeGrafter"/>
</dbReference>
<reference evidence="21" key="2">
    <citation type="submission" date="2015-01" db="EMBL/GenBank/DDBJ databases">
        <title>Evolutionary Origins and Diversification of the Mycorrhizal Mutualists.</title>
        <authorList>
            <consortium name="DOE Joint Genome Institute"/>
            <consortium name="Mycorrhizal Genomics Consortium"/>
            <person name="Kohler A."/>
            <person name="Kuo A."/>
            <person name="Nagy L.G."/>
            <person name="Floudas D."/>
            <person name="Copeland A."/>
            <person name="Barry K.W."/>
            <person name="Cichocki N."/>
            <person name="Veneault-Fourrey C."/>
            <person name="LaButti K."/>
            <person name="Lindquist E.A."/>
            <person name="Lipzen A."/>
            <person name="Lundell T."/>
            <person name="Morin E."/>
            <person name="Murat C."/>
            <person name="Riley R."/>
            <person name="Ohm R."/>
            <person name="Sun H."/>
            <person name="Tunlid A."/>
            <person name="Henrissat B."/>
            <person name="Grigoriev I.V."/>
            <person name="Hibbett D.S."/>
            <person name="Martin F."/>
        </authorList>
    </citation>
    <scope>NUCLEOTIDE SEQUENCE [LARGE SCALE GENOMIC DNA]</scope>
    <source>
        <strain evidence="21">h7</strain>
    </source>
</reference>
<feature type="compositionally biased region" description="Pro residues" evidence="17">
    <location>
        <begin position="1660"/>
        <end position="1681"/>
    </location>
</feature>
<dbReference type="FunFam" id="1.20.5.4820:FF:000004">
    <property type="entry name" value="Myosin IE"/>
    <property type="match status" value="1"/>
</dbReference>
<reference evidence="20 21" key="1">
    <citation type="submission" date="2014-04" db="EMBL/GenBank/DDBJ databases">
        <authorList>
            <consortium name="DOE Joint Genome Institute"/>
            <person name="Kuo A."/>
            <person name="Gay G."/>
            <person name="Dore J."/>
            <person name="Kohler A."/>
            <person name="Nagy L.G."/>
            <person name="Floudas D."/>
            <person name="Copeland A."/>
            <person name="Barry K.W."/>
            <person name="Cichocki N."/>
            <person name="Veneault-Fourrey C."/>
            <person name="LaButti K."/>
            <person name="Lindquist E.A."/>
            <person name="Lipzen A."/>
            <person name="Lundell T."/>
            <person name="Morin E."/>
            <person name="Murat C."/>
            <person name="Sun H."/>
            <person name="Tunlid A."/>
            <person name="Henrissat B."/>
            <person name="Grigoriev I.V."/>
            <person name="Hibbett D.S."/>
            <person name="Martin F."/>
            <person name="Nordberg H.P."/>
            <person name="Cantor M.N."/>
            <person name="Hua S.X."/>
        </authorList>
    </citation>
    <scope>NUCLEOTIDE SEQUENCE [LARGE SCALE GENOMIC DNA]</scope>
    <source>
        <strain evidence="21">h7</strain>
    </source>
</reference>
<dbReference type="InterPro" id="IPR036961">
    <property type="entry name" value="Kinesin_motor_dom_sf"/>
</dbReference>
<evidence type="ECO:0000256" key="13">
    <source>
        <dbReference type="ARBA" id="ARBA00023212"/>
    </source>
</evidence>
<dbReference type="FunFam" id="1.20.58.530:FF:000007">
    <property type="entry name" value="Myosin IE"/>
    <property type="match status" value="1"/>
</dbReference>
<feature type="compositionally biased region" description="Low complexity" evidence="17">
    <location>
        <begin position="1642"/>
        <end position="1659"/>
    </location>
</feature>
<keyword evidence="8" id="KW-0378">Hydrolase</keyword>
<evidence type="ECO:0000256" key="7">
    <source>
        <dbReference type="ARBA" id="ARBA00022741"/>
    </source>
</evidence>
<gene>
    <name evidence="20" type="ORF">M413DRAFT_6846</name>
</gene>
<dbReference type="GO" id="GO:0030479">
    <property type="term" value="C:actin cortical patch"/>
    <property type="evidence" value="ECO:0007669"/>
    <property type="project" value="UniProtKB-SubCell"/>
</dbReference>
<keyword evidence="9 16" id="KW-0067">ATP-binding</keyword>
<evidence type="ECO:0000256" key="11">
    <source>
        <dbReference type="ARBA" id="ARBA00023175"/>
    </source>
</evidence>
<feature type="region of interest" description="Disordered" evidence="17">
    <location>
        <begin position="1571"/>
        <end position="1685"/>
    </location>
</feature>
<feature type="region of interest" description="Disordered" evidence="17">
    <location>
        <begin position="1736"/>
        <end position="1868"/>
    </location>
</feature>
<evidence type="ECO:0000256" key="17">
    <source>
        <dbReference type="SAM" id="MobiDB-lite"/>
    </source>
</evidence>
<evidence type="ECO:0000256" key="10">
    <source>
        <dbReference type="ARBA" id="ARBA00023123"/>
    </source>
</evidence>
<dbReference type="GO" id="GO:0051666">
    <property type="term" value="P:actin cortical patch localization"/>
    <property type="evidence" value="ECO:0007669"/>
    <property type="project" value="TreeGrafter"/>
</dbReference>
<dbReference type="Pfam" id="PF11701">
    <property type="entry name" value="UNC45-central"/>
    <property type="match status" value="1"/>
</dbReference>
<keyword evidence="3 15" id="KW-0728">SH3 domain</keyword>
<dbReference type="InterPro" id="IPR027417">
    <property type="entry name" value="P-loop_NTPase"/>
</dbReference>
<evidence type="ECO:0000256" key="2">
    <source>
        <dbReference type="ARBA" id="ARBA00008314"/>
    </source>
</evidence>
<dbReference type="SMART" id="SM00326">
    <property type="entry name" value="SH3"/>
    <property type="match status" value="1"/>
</dbReference>
<evidence type="ECO:0000256" key="9">
    <source>
        <dbReference type="ARBA" id="ARBA00022840"/>
    </source>
</evidence>
<dbReference type="Gene3D" id="2.30.30.40">
    <property type="entry name" value="SH3 Domains"/>
    <property type="match status" value="1"/>
</dbReference>
<dbReference type="Gene3D" id="1.25.10.10">
    <property type="entry name" value="Leucine-rich Repeat Variant"/>
    <property type="match status" value="1"/>
</dbReference>
<keyword evidence="12 16" id="KW-0009">Actin-binding</keyword>
<dbReference type="InterPro" id="IPR024660">
    <property type="entry name" value="UCS_central_dom"/>
</dbReference>
<dbReference type="Gene3D" id="3.40.850.10">
    <property type="entry name" value="Kinesin motor domain"/>
    <property type="match status" value="1"/>
</dbReference>
<dbReference type="CDD" id="cd01378">
    <property type="entry name" value="MYSc_Myo1"/>
    <property type="match status" value="1"/>
</dbReference>
<feature type="compositionally biased region" description="Pro residues" evidence="17">
    <location>
        <begin position="1741"/>
        <end position="1759"/>
    </location>
</feature>
<keyword evidence="10 16" id="KW-0518">Myosin</keyword>
<evidence type="ECO:0000256" key="4">
    <source>
        <dbReference type="ARBA" id="ARBA00022490"/>
    </source>
</evidence>
<dbReference type="PROSITE" id="PS51456">
    <property type="entry name" value="MYOSIN_MOTOR"/>
    <property type="match status" value="1"/>
</dbReference>
<dbReference type="GO" id="GO:0005524">
    <property type="term" value="F:ATP binding"/>
    <property type="evidence" value="ECO:0007669"/>
    <property type="project" value="UniProtKB-UniRule"/>
</dbReference>
<evidence type="ECO:0000256" key="5">
    <source>
        <dbReference type="ARBA" id="ARBA00022553"/>
    </source>
</evidence>
<dbReference type="Proteomes" id="UP000053424">
    <property type="component" value="Unassembled WGS sequence"/>
</dbReference>
<protein>
    <recommendedName>
        <fullName evidence="22">Myosin-1</fullName>
    </recommendedName>
</protein>
<keyword evidence="21" id="KW-1185">Reference proteome</keyword>
<dbReference type="InterPro" id="IPR001609">
    <property type="entry name" value="Myosin_head_motor_dom-like"/>
</dbReference>
<dbReference type="PROSITE" id="PS50002">
    <property type="entry name" value="SH3"/>
    <property type="match status" value="1"/>
</dbReference>
<comment type="similarity">
    <text evidence="2 16">Belongs to the TRAFAC class myosin-kinesin ATPase superfamily. Myosin family.</text>
</comment>
<dbReference type="Pfam" id="PF00063">
    <property type="entry name" value="Myosin_head"/>
    <property type="match status" value="2"/>
</dbReference>
<comment type="function">
    <text evidence="14">Type-I myosin implicated in the organization of the actin cytoskeleton. Required for proper actin cytoskeleton polarization. At the cell cortex, assembles in patch-like structures together with proteins from the actin-polymerizing machinery and promotes actin assembly. Functions as actin nucleation-promoting factor (NPF) for the Arp2/3 complex.</text>
</comment>
<evidence type="ECO:0000313" key="21">
    <source>
        <dbReference type="Proteomes" id="UP000053424"/>
    </source>
</evidence>
<dbReference type="Pfam" id="PF07653">
    <property type="entry name" value="SH3_2"/>
    <property type="match status" value="1"/>
</dbReference>
<feature type="binding site" evidence="16">
    <location>
        <begin position="807"/>
        <end position="814"/>
    </location>
    <ligand>
        <name>ATP</name>
        <dbReference type="ChEBI" id="CHEBI:30616"/>
    </ligand>
</feature>
<dbReference type="HOGENOM" id="CLU_000192_7_6_1"/>
<dbReference type="FunFam" id="1.20.120.720:FF:000015">
    <property type="entry name" value="Myosin I"/>
    <property type="match status" value="1"/>
</dbReference>
<dbReference type="InterPro" id="IPR036072">
    <property type="entry name" value="MYSc_Myo1"/>
</dbReference>
<dbReference type="Pfam" id="PF06017">
    <property type="entry name" value="Myosin_TH1"/>
    <property type="match status" value="1"/>
</dbReference>
<dbReference type="GO" id="GO:0016787">
    <property type="term" value="F:hydrolase activity"/>
    <property type="evidence" value="ECO:0007669"/>
    <property type="project" value="UniProtKB-KW"/>
</dbReference>
<evidence type="ECO:0000256" key="16">
    <source>
        <dbReference type="PROSITE-ProRule" id="PRU00782"/>
    </source>
</evidence>
<dbReference type="FunFam" id="1.10.10.820:FF:000001">
    <property type="entry name" value="Myosin heavy chain"/>
    <property type="match status" value="1"/>
</dbReference>
<dbReference type="SUPFAM" id="SSF48371">
    <property type="entry name" value="ARM repeat"/>
    <property type="match status" value="2"/>
</dbReference>
<dbReference type="GO" id="GO:0005886">
    <property type="term" value="C:plasma membrane"/>
    <property type="evidence" value="ECO:0007669"/>
    <property type="project" value="TreeGrafter"/>
</dbReference>
<dbReference type="GO" id="GO:0007015">
    <property type="term" value="P:actin filament organization"/>
    <property type="evidence" value="ECO:0007669"/>
    <property type="project" value="TreeGrafter"/>
</dbReference>
<feature type="region of interest" description="Actin-binding" evidence="16">
    <location>
        <begin position="1254"/>
        <end position="1276"/>
    </location>
</feature>
<keyword evidence="13" id="KW-0206">Cytoskeleton</keyword>
<sequence length="1885" mass="205550">MTGGDVDDELNQILKKIQAPSTHNLLRDEIACVTSAFISSTPDAATIRSKAYVVISAFCQGVRDKKGRTADDATKVILNTFEPTVLQLLGETNEPALLKGISFLTALFQVDSPAASTIFSQDGVIENLMDTVDLSPSSLLSQEIAHLLGQACGHKICRAIVTPQIVRWLEFNSRQTADLTLQGAASVALIKLSKGSASDNPENGTPEVQSSLTDELAARMVDIILSGQATSSFDAIEGLAYLSTDPRIKESLSKKPNFLQRLFALVPIQKSDTKASDLNPTLAFGVVLIICNLTSFRPRLTEEQKQMEKLKRMTKVNKGIPEAEDGNSTLDDDDHVKARIRLLVASGVLPVFPAALGATDSPGVRLNIGKSLSCIVEERENRGKVLQSGGAKVLQSIINKALSTQPTNSKTKQSTLAAVDLEAVQALAKLAITSSPVQVFGPNVGAMYDAIRPFSILLQHQASNLLQRFEAIMALTNLASQSAEVASRIAIAEGLIDKVELLLLEEHTLVRRASVELICNLISGAEVVFERYSGDSSNSASKVHILLALSDVEDLPTRLASSGALATITSAPTACAALIALQFDKHRFLSIMTQLIDPSALPKQEAQDEAPLETDPGLVHRGIVCVHNVLQSITDAEIRERISKEAAESGLLGAVIQLVKGQGLVKDQAIVQQAAEIAPSKKAGKKVTPAAKKAGGQGKVAKADWKEGFKKKQVGVADMTLLTTISNESVNDNLQKRWTNAEIYTYIGAVLISVNPFRDLGIYTDEILKRYHGKNRLEVPPHVFAIAESAYYNMNAYHENQCVIITGESGAGKTEAAKRIMQYIAEVSGGQDSSIQEIKDMVLATNPLLESFGCAKTLRNNNSSRHGKYLEIMFNERGEPVGAQITNYLLEKGRVVGQVENERNFHIFYQFTKAASDEHREAFGLQGPEAYAYTSMSNCLSVSDIDDTKDFRDTIKAMEVIGLSVEEQSDIFKMLAIILWLGNVQFEEMDDGNSSVADTGVTDFVAYLMEVDGAQVQKVLTQRVMETTRGGRRGSIYDVPLNPAQATSGRDALSKAIYNNLFEWIVSRVNVSMKTRSAHAQIIGILDIFGFEIFEDNSFEQLCINYVNEKLQQIFIELTLKTEQEEYVREQIKWTPIKYFNNKIVCDLIEERRPPGIFAALNDACATAHADPTAADSSFMQRTSGLASNPHFEPRGSQFLVRHYAGDVMYNVAGMTDKNKDSLIKDLLDLVASSGSSFLQTLFSQIALTPIQSAGALVDNLMKAQPSYIRTIKPNQNRSASEYDTKAILHQIKYLGLQENIRVRRAGFAYRNTFEKMVERFYLLSPNTSYAGEYTWSGDSKSGCEQILKDTGIAKEEWQMGTTKAFIKNPETLFALETMRDRYWHNMAGRIQRAWRNYMRYKHECARRIQRFWKNNKEGIVYSQIRDYGHQILASRKERRRFSLISYRRFMGDYLDINRKSALGEELAQAAGIGRDPVIFSGRIQLLVSKLGRSSKPSPRFLVLAINVNSSEEGDPIISCVFKTELVTHLVKATNSNVNVLIGPTVDYSKKKDKRAQVKFIKDETVRRNDVYKSHTVSVPSGEPPNSLSRPPAKRKPGVVRPITQGKLLRAGGPDKKSQSSSRPRPAAQPLPGQTTSKPALPHSSVHSSTPASSSAAKSRPPPAPPRVVAPPPPPSPPRQPAVPLYKAKFAFEGQEGEMSLKKDEVVELVEKDDNGWWLVKKNGVEGWAPNNYLELVPPQAATPPAPPPPPRKAPPPKVAPTSMTADASAKPVSVFPGMAAGNGTAAPWKTKATISNSDSSPANSRPSSALASKPPPIASKPKPPVVGAKPAAPKVGAKPPIPAAPRPTPTAPTGRAPVSKPTAPGQVDLAAALAKRAQRMGSGG</sequence>
<accession>A0A0C3CUG2</accession>
<keyword evidence="7 16" id="KW-0547">Nucleotide-binding</keyword>
<keyword evidence="11 16" id="KW-0505">Motor protein</keyword>
<dbReference type="Gene3D" id="1.20.120.720">
    <property type="entry name" value="Myosin VI head, motor domain, U50 subdomain"/>
    <property type="match status" value="1"/>
</dbReference>
<evidence type="ECO:0000256" key="6">
    <source>
        <dbReference type="ARBA" id="ARBA00022737"/>
    </source>
</evidence>
<keyword evidence="6" id="KW-0677">Repeat</keyword>
<dbReference type="PRINTS" id="PR00193">
    <property type="entry name" value="MYOSINHEAVY"/>
</dbReference>
<comment type="subcellular location">
    <subcellularLocation>
        <location evidence="1">Cytoplasm</location>
        <location evidence="1">Cytoskeleton</location>
        <location evidence="1">Actin patch</location>
    </subcellularLocation>
</comment>
<evidence type="ECO:0000256" key="3">
    <source>
        <dbReference type="ARBA" id="ARBA00022443"/>
    </source>
</evidence>
<dbReference type="GO" id="GO:0006897">
    <property type="term" value="P:endocytosis"/>
    <property type="evidence" value="ECO:0007669"/>
    <property type="project" value="TreeGrafter"/>
</dbReference>
<dbReference type="CDD" id="cd11858">
    <property type="entry name" value="SH3_Myosin-I_fungi"/>
    <property type="match status" value="1"/>
</dbReference>
<dbReference type="STRING" id="686832.A0A0C3CUG2"/>
<feature type="compositionally biased region" description="Pro residues" evidence="17">
    <location>
        <begin position="1814"/>
        <end position="1825"/>
    </location>
</feature>
<evidence type="ECO:0008006" key="22">
    <source>
        <dbReference type="Google" id="ProtNLM"/>
    </source>
</evidence>
<keyword evidence="4" id="KW-0963">Cytoplasm</keyword>
<evidence type="ECO:0000313" key="20">
    <source>
        <dbReference type="EMBL" id="KIM47531.1"/>
    </source>
</evidence>
<dbReference type="InterPro" id="IPR011989">
    <property type="entry name" value="ARM-like"/>
</dbReference>
<evidence type="ECO:0000256" key="15">
    <source>
        <dbReference type="PROSITE-ProRule" id="PRU00192"/>
    </source>
</evidence>
<dbReference type="InterPro" id="IPR035535">
    <property type="entry name" value="Fungal_myosin-I_SH3"/>
</dbReference>
<dbReference type="PANTHER" id="PTHR13140:SF837">
    <property type="entry name" value="MYOSIN-3-RELATED"/>
    <property type="match status" value="1"/>
</dbReference>
<feature type="domain" description="SH3" evidence="18">
    <location>
        <begin position="1681"/>
        <end position="1739"/>
    </location>
</feature>
<dbReference type="SMART" id="SM00242">
    <property type="entry name" value="MYSc"/>
    <property type="match status" value="1"/>
</dbReference>
<feature type="compositionally biased region" description="Pro residues" evidence="17">
    <location>
        <begin position="1840"/>
        <end position="1851"/>
    </location>
</feature>
<organism evidence="20 21">
    <name type="scientific">Hebeloma cylindrosporum</name>
    <dbReference type="NCBI Taxonomy" id="76867"/>
    <lineage>
        <taxon>Eukaryota</taxon>
        <taxon>Fungi</taxon>
        <taxon>Dikarya</taxon>
        <taxon>Basidiomycota</taxon>
        <taxon>Agaricomycotina</taxon>
        <taxon>Agaricomycetes</taxon>
        <taxon>Agaricomycetidae</taxon>
        <taxon>Agaricales</taxon>
        <taxon>Agaricineae</taxon>
        <taxon>Hymenogastraceae</taxon>
        <taxon>Hebeloma</taxon>
    </lineage>
</organism>
<dbReference type="SUPFAM" id="SSF52540">
    <property type="entry name" value="P-loop containing nucleoside triphosphate hydrolases"/>
    <property type="match status" value="1"/>
</dbReference>
<feature type="compositionally biased region" description="Low complexity" evidence="17">
    <location>
        <begin position="1826"/>
        <end position="1839"/>
    </location>
</feature>
<name>A0A0C3CUG2_HEBCY</name>
<feature type="compositionally biased region" description="Polar residues" evidence="17">
    <location>
        <begin position="1575"/>
        <end position="1589"/>
    </location>
</feature>
<dbReference type="GO" id="GO:0016459">
    <property type="term" value="C:myosin complex"/>
    <property type="evidence" value="ECO:0007669"/>
    <property type="project" value="UniProtKB-KW"/>
</dbReference>
<dbReference type="GO" id="GO:0051286">
    <property type="term" value="C:cell tip"/>
    <property type="evidence" value="ECO:0007669"/>
    <property type="project" value="TreeGrafter"/>
</dbReference>
<proteinExistence type="inferred from homology"/>
<dbReference type="InterPro" id="IPR010926">
    <property type="entry name" value="Myosin_TH1"/>
</dbReference>
<feature type="compositionally biased region" description="Low complexity" evidence="17">
    <location>
        <begin position="1796"/>
        <end position="1813"/>
    </location>
</feature>
<feature type="domain" description="Myosin motor" evidence="19">
    <location>
        <begin position="714"/>
        <end position="1381"/>
    </location>
</feature>
<dbReference type="InterPro" id="IPR001452">
    <property type="entry name" value="SH3_domain"/>
</dbReference>
<evidence type="ECO:0000256" key="12">
    <source>
        <dbReference type="ARBA" id="ARBA00023203"/>
    </source>
</evidence>
<dbReference type="InterPro" id="IPR036028">
    <property type="entry name" value="SH3-like_dom_sf"/>
</dbReference>
<dbReference type="Gene3D" id="1.20.5.4820">
    <property type="match status" value="1"/>
</dbReference>
<evidence type="ECO:0000256" key="1">
    <source>
        <dbReference type="ARBA" id="ARBA00004134"/>
    </source>
</evidence>
<dbReference type="InterPro" id="IPR016024">
    <property type="entry name" value="ARM-type_fold"/>
</dbReference>
<evidence type="ECO:0000259" key="19">
    <source>
        <dbReference type="PROSITE" id="PS51456"/>
    </source>
</evidence>
<evidence type="ECO:0000256" key="14">
    <source>
        <dbReference type="ARBA" id="ARBA00025586"/>
    </source>
</evidence>